<dbReference type="AlphaFoldDB" id="A0A7V8SXY1"/>
<dbReference type="EMBL" id="JACDQQ010001524">
    <property type="protein sequence ID" value="MBA0086459.1"/>
    <property type="molecule type" value="Genomic_DNA"/>
</dbReference>
<comment type="caution">
    <text evidence="2">The sequence shown here is derived from an EMBL/GenBank/DDBJ whole genome shotgun (WGS) entry which is preliminary data.</text>
</comment>
<sequence length="265" mass="28196">MHYGSRALGLGSILLLAAEAVAAQQQPKDLPEAPTAKQVPAHKHDSALQATVETLGRRSIFFPDLAASPGPLSGKQKLELFAGKSLAPSRFLSSAISSGIGQARDSLSDYGQGMAGYGKRLGSSMASGASTEFFSTFLFASLFRRDPRYFVSLRGGPWHRIGYSVSRLVVARTDAGGEGLNWPGILGPLFAEGLANSYLPVAQQTAGDTFGRYGVRLGFTAGGNVIKEYWPTIFRSLRIARIAPGLGSDSPPAEPWPPATPRFLR</sequence>
<feature type="chain" id="PRO_5031479985" evidence="1">
    <location>
        <begin position="23"/>
        <end position="265"/>
    </location>
</feature>
<evidence type="ECO:0000313" key="3">
    <source>
        <dbReference type="Proteomes" id="UP000567293"/>
    </source>
</evidence>
<protein>
    <submittedName>
        <fullName evidence="2">Uncharacterized protein</fullName>
    </submittedName>
</protein>
<evidence type="ECO:0000256" key="1">
    <source>
        <dbReference type="SAM" id="SignalP"/>
    </source>
</evidence>
<organism evidence="2 3">
    <name type="scientific">Candidatus Acidiferrum panamense</name>
    <dbReference type="NCBI Taxonomy" id="2741543"/>
    <lineage>
        <taxon>Bacteria</taxon>
        <taxon>Pseudomonadati</taxon>
        <taxon>Acidobacteriota</taxon>
        <taxon>Terriglobia</taxon>
        <taxon>Candidatus Acidiferrales</taxon>
        <taxon>Candidatus Acidiferrum</taxon>
    </lineage>
</organism>
<proteinExistence type="predicted"/>
<evidence type="ECO:0000313" key="2">
    <source>
        <dbReference type="EMBL" id="MBA0086459.1"/>
    </source>
</evidence>
<feature type="signal peptide" evidence="1">
    <location>
        <begin position="1"/>
        <end position="22"/>
    </location>
</feature>
<keyword evidence="1" id="KW-0732">Signal</keyword>
<reference evidence="2" key="1">
    <citation type="submission" date="2020-06" db="EMBL/GenBank/DDBJ databases">
        <title>Legume-microbial interactions unlock mineral nutrients during tropical forest succession.</title>
        <authorList>
            <person name="Epihov D.Z."/>
        </authorList>
    </citation>
    <scope>NUCLEOTIDE SEQUENCE [LARGE SCALE GENOMIC DNA]</scope>
    <source>
        <strain evidence="2">Pan2503</strain>
    </source>
</reference>
<keyword evidence="3" id="KW-1185">Reference proteome</keyword>
<name>A0A7V8SXY1_9BACT</name>
<dbReference type="Proteomes" id="UP000567293">
    <property type="component" value="Unassembled WGS sequence"/>
</dbReference>
<gene>
    <name evidence="2" type="ORF">HRJ53_15875</name>
</gene>
<accession>A0A7V8SXY1</accession>